<dbReference type="InterPro" id="IPR009061">
    <property type="entry name" value="DNA-bd_dom_put_sf"/>
</dbReference>
<dbReference type="InterPro" id="IPR036388">
    <property type="entry name" value="WH-like_DNA-bd_sf"/>
</dbReference>
<dbReference type="PANTHER" id="PTHR42998">
    <property type="entry name" value="TYPE I RESTRICTION ENZYME HINDVIIP M PROTEIN-RELATED"/>
    <property type="match status" value="1"/>
</dbReference>
<dbReference type="EMBL" id="JBIAMX010000002">
    <property type="protein sequence ID" value="MFF0542197.1"/>
    <property type="molecule type" value="Genomic_DNA"/>
</dbReference>
<keyword evidence="4" id="KW-1185">Reference proteome</keyword>
<dbReference type="Gene3D" id="3.40.50.150">
    <property type="entry name" value="Vaccinia Virus protein VP39"/>
    <property type="match status" value="1"/>
</dbReference>
<reference evidence="3 4" key="1">
    <citation type="submission" date="2024-10" db="EMBL/GenBank/DDBJ databases">
        <title>The Natural Products Discovery Center: Release of the First 8490 Sequenced Strains for Exploring Actinobacteria Biosynthetic Diversity.</title>
        <authorList>
            <person name="Kalkreuter E."/>
            <person name="Kautsar S.A."/>
            <person name="Yang D."/>
            <person name="Bader C.D."/>
            <person name="Teijaro C.N."/>
            <person name="Fluegel L."/>
            <person name="Davis C.M."/>
            <person name="Simpson J.R."/>
            <person name="Lauterbach L."/>
            <person name="Steele A.D."/>
            <person name="Gui C."/>
            <person name="Meng S."/>
            <person name="Li G."/>
            <person name="Viehrig K."/>
            <person name="Ye F."/>
            <person name="Su P."/>
            <person name="Kiefer A.F."/>
            <person name="Nichols A."/>
            <person name="Cepeda A.J."/>
            <person name="Yan W."/>
            <person name="Fan B."/>
            <person name="Jiang Y."/>
            <person name="Adhikari A."/>
            <person name="Zheng C.-J."/>
            <person name="Schuster L."/>
            <person name="Cowan T.M."/>
            <person name="Smanski M.J."/>
            <person name="Chevrette M.G."/>
            <person name="De Carvalho L.P.S."/>
            <person name="Shen B."/>
        </authorList>
    </citation>
    <scope>NUCLEOTIDE SEQUENCE [LARGE SCALE GENOMIC DNA]</scope>
    <source>
        <strain evidence="3 4">NPDC004045</strain>
    </source>
</reference>
<accession>A0ABW6PIH6</accession>
<evidence type="ECO:0000259" key="2">
    <source>
        <dbReference type="Pfam" id="PF02384"/>
    </source>
</evidence>
<keyword evidence="3" id="KW-0808">Transferase</keyword>
<dbReference type="Pfam" id="PF02384">
    <property type="entry name" value="N6_Mtase"/>
    <property type="match status" value="1"/>
</dbReference>
<dbReference type="InterPro" id="IPR029063">
    <property type="entry name" value="SAM-dependent_MTases_sf"/>
</dbReference>
<dbReference type="InterPro" id="IPR003356">
    <property type="entry name" value="DNA_methylase_A-5"/>
</dbReference>
<organism evidence="3 4">
    <name type="scientific">Nocardia thailandica</name>
    <dbReference type="NCBI Taxonomy" id="257275"/>
    <lineage>
        <taxon>Bacteria</taxon>
        <taxon>Bacillati</taxon>
        <taxon>Actinomycetota</taxon>
        <taxon>Actinomycetes</taxon>
        <taxon>Mycobacteriales</taxon>
        <taxon>Nocardiaceae</taxon>
        <taxon>Nocardia</taxon>
    </lineage>
</organism>
<dbReference type="PANTHER" id="PTHR42998:SF1">
    <property type="entry name" value="TYPE I RESTRICTION ENZYME HINDI METHYLASE SUBUNIT"/>
    <property type="match status" value="1"/>
</dbReference>
<evidence type="ECO:0000256" key="1">
    <source>
        <dbReference type="SAM" id="MobiDB-lite"/>
    </source>
</evidence>
<sequence length="671" mass="70161">MSNLIPPVTATEIAKLAGVTRASVSNWRKRHDDFPKPVGGTGSRPVFDWNAVQAWLSERGQDTDSSPVVALQTLLRSTLTSVQARGLLAGLTHSDNGWQYSGDLDPAITGPVLRAMTRAADAAGTRATLQAVLDHAHEGESSIDHFATPEPVASMMAALLEPLGTQLVRAFDPACGSGSLLIAAAQAGATELFGQEILPTQASLARVTVHAETGTNPTIEVADSLHADAFPGLTADAVLCSPPVGTEWGADRARIDDPRWAYGVPGRTNSDLAWVQHALSHLRPGGFAVLLLPAQAASRASGKTIRAALLRAGVLRAVIGLPTRIPQLLWTRLSLQIWVLRRPDSATAPDNLLLVDIASTGSDSTAEAGTPIDWQGLDTAVRQVWTAFTEERFADAERPTVSTVARVVDLLDDYVDLTPGPHVKLAIDPSVVATAADGSLATLDEAITELTAAARAVGRVRQVADTMWRTATLADLTAGGAVRILRATPSRSSASHTAGRIVALTGRDIATGGPPSGTVHEEPDGDTVIIEVGDILVPTVRGARGQSFRIAGPAEAGVALGSGGYLVRTDPDRFDPWFVAGFLGGLDESIVGTTTDPRSGANRIRIPLLPLDRQQRYGQAFRAVHELRAALAGAGAAVDEVAEIINSGLVAGALEPTTPDPPSRASLGGKQ</sequence>
<protein>
    <submittedName>
        <fullName evidence="3">N-6 DNA methylase</fullName>
    </submittedName>
</protein>
<dbReference type="SUPFAM" id="SSF53335">
    <property type="entry name" value="S-adenosyl-L-methionine-dependent methyltransferases"/>
    <property type="match status" value="1"/>
</dbReference>
<name>A0ABW6PIH6_9NOCA</name>
<dbReference type="GO" id="GO:0032259">
    <property type="term" value="P:methylation"/>
    <property type="evidence" value="ECO:0007669"/>
    <property type="project" value="UniProtKB-KW"/>
</dbReference>
<dbReference type="InterPro" id="IPR052916">
    <property type="entry name" value="Type-I_RE_MTase_Subunit"/>
</dbReference>
<evidence type="ECO:0000313" key="3">
    <source>
        <dbReference type="EMBL" id="MFF0542197.1"/>
    </source>
</evidence>
<feature type="domain" description="DNA methylase adenine-specific" evidence="2">
    <location>
        <begin position="136"/>
        <end position="379"/>
    </location>
</feature>
<dbReference type="GO" id="GO:0008168">
    <property type="term" value="F:methyltransferase activity"/>
    <property type="evidence" value="ECO:0007669"/>
    <property type="project" value="UniProtKB-KW"/>
</dbReference>
<dbReference type="Proteomes" id="UP001601444">
    <property type="component" value="Unassembled WGS sequence"/>
</dbReference>
<dbReference type="SUPFAM" id="SSF46955">
    <property type="entry name" value="Putative DNA-binding domain"/>
    <property type="match status" value="1"/>
</dbReference>
<dbReference type="CDD" id="cd02440">
    <property type="entry name" value="AdoMet_MTases"/>
    <property type="match status" value="1"/>
</dbReference>
<dbReference type="RefSeq" id="WP_387699179.1">
    <property type="nucleotide sequence ID" value="NZ_JBIAMX010000002.1"/>
</dbReference>
<dbReference type="PRINTS" id="PR00507">
    <property type="entry name" value="N12N6MTFRASE"/>
</dbReference>
<evidence type="ECO:0000313" key="4">
    <source>
        <dbReference type="Proteomes" id="UP001601444"/>
    </source>
</evidence>
<dbReference type="Gene3D" id="1.10.10.10">
    <property type="entry name" value="Winged helix-like DNA-binding domain superfamily/Winged helix DNA-binding domain"/>
    <property type="match status" value="1"/>
</dbReference>
<feature type="region of interest" description="Disordered" evidence="1">
    <location>
        <begin position="652"/>
        <end position="671"/>
    </location>
</feature>
<comment type="caution">
    <text evidence="3">The sequence shown here is derived from an EMBL/GenBank/DDBJ whole genome shotgun (WGS) entry which is preliminary data.</text>
</comment>
<gene>
    <name evidence="3" type="ORF">ACFYTF_05115</name>
</gene>
<proteinExistence type="predicted"/>
<keyword evidence="3" id="KW-0489">Methyltransferase</keyword>